<accession>A0ABY3WWI3</accession>
<feature type="compositionally biased region" description="Acidic residues" evidence="1">
    <location>
        <begin position="38"/>
        <end position="50"/>
    </location>
</feature>
<protein>
    <submittedName>
        <fullName evidence="2">Uncharacterized protein</fullName>
    </submittedName>
</protein>
<feature type="compositionally biased region" description="Basic and acidic residues" evidence="1">
    <location>
        <begin position="1"/>
        <end position="37"/>
    </location>
</feature>
<evidence type="ECO:0000313" key="3">
    <source>
        <dbReference type="Proteomes" id="UP000828924"/>
    </source>
</evidence>
<keyword evidence="3" id="KW-1185">Reference proteome</keyword>
<name>A0ABY3WWI3_9ACTN</name>
<dbReference type="EMBL" id="CP071872">
    <property type="protein sequence ID" value="UNM15911.1"/>
    <property type="molecule type" value="Genomic_DNA"/>
</dbReference>
<proteinExistence type="predicted"/>
<feature type="compositionally biased region" description="Basic and acidic residues" evidence="1">
    <location>
        <begin position="55"/>
        <end position="69"/>
    </location>
</feature>
<evidence type="ECO:0000256" key="1">
    <source>
        <dbReference type="SAM" id="MobiDB-lite"/>
    </source>
</evidence>
<organism evidence="2 3">
    <name type="scientific">Streptomyces formicae</name>
    <dbReference type="NCBI Taxonomy" id="1616117"/>
    <lineage>
        <taxon>Bacteria</taxon>
        <taxon>Bacillati</taxon>
        <taxon>Actinomycetota</taxon>
        <taxon>Actinomycetes</taxon>
        <taxon>Kitasatosporales</taxon>
        <taxon>Streptomycetaceae</taxon>
        <taxon>Streptomyces</taxon>
    </lineage>
</organism>
<gene>
    <name evidence="2" type="ORF">J4032_34545</name>
</gene>
<evidence type="ECO:0000313" key="2">
    <source>
        <dbReference type="EMBL" id="UNM15911.1"/>
    </source>
</evidence>
<sequence length="69" mass="7854">MDQLGDRPERIRKRLEEEKREAAGERGEPRGESRDAAGDEVYEDASDESLGDLGDVFRNETYRGEPERG</sequence>
<dbReference type="RefSeq" id="WP_242338099.1">
    <property type="nucleotide sequence ID" value="NZ_CP071872.1"/>
</dbReference>
<reference evidence="2 3" key="1">
    <citation type="submission" date="2021-03" db="EMBL/GenBank/DDBJ databases">
        <title>Complete genome of Streptomyces formicae strain 1H-GS9 (DSM 100524).</title>
        <authorList>
            <person name="Atanasov K.E."/>
            <person name="Altabella T."/>
            <person name="Ferrer A."/>
        </authorList>
    </citation>
    <scope>NUCLEOTIDE SEQUENCE [LARGE SCALE GENOMIC DNA]</scope>
    <source>
        <strain evidence="2 3">1H-GS9</strain>
    </source>
</reference>
<dbReference type="Proteomes" id="UP000828924">
    <property type="component" value="Chromosome"/>
</dbReference>
<feature type="region of interest" description="Disordered" evidence="1">
    <location>
        <begin position="1"/>
        <end position="69"/>
    </location>
</feature>